<evidence type="ECO:0000313" key="4">
    <source>
        <dbReference type="EMBL" id="CUE96422.1"/>
    </source>
</evidence>
<dbReference type="Pfam" id="PF08240">
    <property type="entry name" value="ADH_N"/>
    <property type="match status" value="1"/>
</dbReference>
<dbReference type="Gene3D" id="3.90.180.10">
    <property type="entry name" value="Medium-chain alcohol dehydrogenases, catalytic domain"/>
    <property type="match status" value="2"/>
</dbReference>
<protein>
    <submittedName>
        <fullName evidence="4">Alcohol dehydrogenase-like protein, putative</fullName>
    </submittedName>
</protein>
<dbReference type="InterPro" id="IPR011032">
    <property type="entry name" value="GroES-like_sf"/>
</dbReference>
<feature type="domain" description="Enoyl reductase (ER)" evidence="3">
    <location>
        <begin position="10"/>
        <end position="431"/>
    </location>
</feature>
<evidence type="ECO:0000256" key="2">
    <source>
        <dbReference type="ARBA" id="ARBA00023002"/>
    </source>
</evidence>
<dbReference type="Proteomes" id="UP000051952">
    <property type="component" value="Unassembled WGS sequence"/>
</dbReference>
<reference evidence="5" key="1">
    <citation type="submission" date="2015-09" db="EMBL/GenBank/DDBJ databases">
        <authorList>
            <consortium name="Pathogen Informatics"/>
        </authorList>
    </citation>
    <scope>NUCLEOTIDE SEQUENCE [LARGE SCALE GENOMIC DNA]</scope>
    <source>
        <strain evidence="5">Lake Konstanz</strain>
    </source>
</reference>
<dbReference type="PANTHER" id="PTHR48106:SF18">
    <property type="entry name" value="QUINONE OXIDOREDUCTASE PIG3"/>
    <property type="match status" value="1"/>
</dbReference>
<organism evidence="4 5">
    <name type="scientific">Bodo saltans</name>
    <name type="common">Flagellated protozoan</name>
    <dbReference type="NCBI Taxonomy" id="75058"/>
    <lineage>
        <taxon>Eukaryota</taxon>
        <taxon>Discoba</taxon>
        <taxon>Euglenozoa</taxon>
        <taxon>Kinetoplastea</taxon>
        <taxon>Metakinetoplastina</taxon>
        <taxon>Eubodonida</taxon>
        <taxon>Bodonidae</taxon>
        <taxon>Bodo</taxon>
    </lineage>
</organism>
<dbReference type="Pfam" id="PF00107">
    <property type="entry name" value="ADH_zinc_N"/>
    <property type="match status" value="1"/>
</dbReference>
<keyword evidence="2" id="KW-0560">Oxidoreductase</keyword>
<dbReference type="InterPro" id="IPR013149">
    <property type="entry name" value="ADH-like_C"/>
</dbReference>
<dbReference type="SUPFAM" id="SSF50129">
    <property type="entry name" value="GroES-like"/>
    <property type="match status" value="1"/>
</dbReference>
<dbReference type="EMBL" id="CYKH01000219">
    <property type="protein sequence ID" value="CUE96422.1"/>
    <property type="molecule type" value="Genomic_DNA"/>
</dbReference>
<keyword evidence="1" id="KW-0521">NADP</keyword>
<dbReference type="InterPro" id="IPR014189">
    <property type="entry name" value="Quinone_OxRdtase_PIG3"/>
</dbReference>
<evidence type="ECO:0000313" key="5">
    <source>
        <dbReference type="Proteomes" id="UP000051952"/>
    </source>
</evidence>
<dbReference type="InterPro" id="IPR013154">
    <property type="entry name" value="ADH-like_N"/>
</dbReference>
<name>A0A0S4INW1_BODSA</name>
<dbReference type="InterPro" id="IPR036291">
    <property type="entry name" value="NAD(P)-bd_dom_sf"/>
</dbReference>
<dbReference type="AlphaFoldDB" id="A0A0S4INW1"/>
<dbReference type="SMART" id="SM00829">
    <property type="entry name" value="PKS_ER"/>
    <property type="match status" value="1"/>
</dbReference>
<dbReference type="InterPro" id="IPR020843">
    <property type="entry name" value="ER"/>
</dbReference>
<proteinExistence type="predicted"/>
<dbReference type="OrthoDB" id="3509362at2759"/>
<gene>
    <name evidence="4" type="ORF">BSAL_57750</name>
</gene>
<evidence type="ECO:0000256" key="1">
    <source>
        <dbReference type="ARBA" id="ARBA00022857"/>
    </source>
</evidence>
<dbReference type="PANTHER" id="PTHR48106">
    <property type="entry name" value="QUINONE OXIDOREDUCTASE PIG3-RELATED"/>
    <property type="match status" value="1"/>
</dbReference>
<sequence>MRAVTLKAFGGIENLIVSQVAKPSVAHATDVLIRVKAAGINRGDLMQRKGNYPPPPGASEYMGLEAAGVVEALGEGVTSFKVGDRVMCLLSGGGYAEYVVANHGSVMPIPTGFSFTEAAAIPEVFLTAWQCLKFNADVQKGDRVLVHAGASGVGTAASQLVERVIGGVSLHPVTLIESVHYAYIIAHVHHCLPNVRRTDPSMPIPAGFSFTEAAAIPEVFLTAWQCLKFNADVQKGDRVLVHAGASGVGTAASQLVERVIGGVAITTSSENKIETCKAYATHAVSRTPNAETGKVFADKVAAALGDSKGVQAIIDPVFGGEYLAEDGEAMAVDGVTVVLAFMGGNVVKEFNGTPFFRKRATVRFSTLRSRSEDYKAKLVKSFRDEALPFFTVPNANGLKLESVISAVLSLEDVAKGHALLEANDTAGKVILTLEE</sequence>
<keyword evidence="5" id="KW-1185">Reference proteome</keyword>
<accession>A0A0S4INW1</accession>
<dbReference type="SUPFAM" id="SSF51735">
    <property type="entry name" value="NAD(P)-binding Rossmann-fold domains"/>
    <property type="match status" value="1"/>
</dbReference>
<dbReference type="GO" id="GO:0016651">
    <property type="term" value="F:oxidoreductase activity, acting on NAD(P)H"/>
    <property type="evidence" value="ECO:0007669"/>
    <property type="project" value="TreeGrafter"/>
</dbReference>
<dbReference type="CDD" id="cd05276">
    <property type="entry name" value="p53_inducible_oxidoreductase"/>
    <property type="match status" value="1"/>
</dbReference>
<dbReference type="GO" id="GO:0070402">
    <property type="term" value="F:NADPH binding"/>
    <property type="evidence" value="ECO:0007669"/>
    <property type="project" value="TreeGrafter"/>
</dbReference>
<dbReference type="OMA" id="HKHMEDA"/>
<evidence type="ECO:0000259" key="3">
    <source>
        <dbReference type="SMART" id="SM00829"/>
    </source>
</evidence>